<feature type="domain" description="Sulfatase N-terminal" evidence="7">
    <location>
        <begin position="34"/>
        <end position="340"/>
    </location>
</feature>
<evidence type="ECO:0000256" key="5">
    <source>
        <dbReference type="ARBA" id="ARBA00023180"/>
    </source>
</evidence>
<comment type="caution">
    <text evidence="8">The sequence shown here is derived from an EMBL/GenBank/DDBJ whole genome shotgun (WGS) entry which is preliminary data.</text>
</comment>
<keyword evidence="9" id="KW-1185">Reference proteome</keyword>
<reference evidence="8 9" key="1">
    <citation type="submission" date="2019-02" db="EMBL/GenBank/DDBJ databases">
        <title>Deep-cultivation of Planctomycetes and their phenomic and genomic characterization uncovers novel biology.</title>
        <authorList>
            <person name="Wiegand S."/>
            <person name="Jogler M."/>
            <person name="Boedeker C."/>
            <person name="Pinto D."/>
            <person name="Vollmers J."/>
            <person name="Rivas-Marin E."/>
            <person name="Kohn T."/>
            <person name="Peeters S.H."/>
            <person name="Heuer A."/>
            <person name="Rast P."/>
            <person name="Oberbeckmann S."/>
            <person name="Bunk B."/>
            <person name="Jeske O."/>
            <person name="Meyerdierks A."/>
            <person name="Storesund J.E."/>
            <person name="Kallscheuer N."/>
            <person name="Luecker S."/>
            <person name="Lage O.M."/>
            <person name="Pohl T."/>
            <person name="Merkel B.J."/>
            <person name="Hornburger P."/>
            <person name="Mueller R.-W."/>
            <person name="Bruemmer F."/>
            <person name="Labrenz M."/>
            <person name="Spormann A.M."/>
            <person name="Op Den Camp H."/>
            <person name="Overmann J."/>
            <person name="Amann R."/>
            <person name="Jetten M.S.M."/>
            <person name="Mascher T."/>
            <person name="Medema M.H."/>
            <person name="Devos D.P."/>
            <person name="Kaster A.-K."/>
            <person name="Ovreas L."/>
            <person name="Rohde M."/>
            <person name="Galperin M.Y."/>
            <person name="Jogler C."/>
        </authorList>
    </citation>
    <scope>NUCLEOTIDE SEQUENCE [LARGE SCALE GENOMIC DNA]</scope>
    <source>
        <strain evidence="8 9">CA13</strain>
    </source>
</reference>
<evidence type="ECO:0000259" key="7">
    <source>
        <dbReference type="Pfam" id="PF00884"/>
    </source>
</evidence>
<comment type="similarity">
    <text evidence="1">Belongs to the sulfatase family.</text>
</comment>
<dbReference type="InterPro" id="IPR024607">
    <property type="entry name" value="Sulfatase_CS"/>
</dbReference>
<evidence type="ECO:0000256" key="4">
    <source>
        <dbReference type="ARBA" id="ARBA00022837"/>
    </source>
</evidence>
<dbReference type="PANTHER" id="PTHR10342">
    <property type="entry name" value="ARYLSULFATASE"/>
    <property type="match status" value="1"/>
</dbReference>
<dbReference type="GO" id="GO:0004065">
    <property type="term" value="F:arylsulfatase activity"/>
    <property type="evidence" value="ECO:0007669"/>
    <property type="project" value="UniProtKB-EC"/>
</dbReference>
<gene>
    <name evidence="8" type="primary">atsA_4</name>
    <name evidence="8" type="ORF">CA13_02490</name>
</gene>
<dbReference type="PROSITE" id="PS00523">
    <property type="entry name" value="SULFATASE_1"/>
    <property type="match status" value="1"/>
</dbReference>
<keyword evidence="4" id="KW-0106">Calcium</keyword>
<dbReference type="SUPFAM" id="SSF53649">
    <property type="entry name" value="Alkaline phosphatase-like"/>
    <property type="match status" value="1"/>
</dbReference>
<evidence type="ECO:0000256" key="2">
    <source>
        <dbReference type="ARBA" id="ARBA00022723"/>
    </source>
</evidence>
<dbReference type="Proteomes" id="UP000315010">
    <property type="component" value="Unassembled WGS sequence"/>
</dbReference>
<dbReference type="Gene3D" id="3.30.1120.10">
    <property type="match status" value="1"/>
</dbReference>
<dbReference type="InterPro" id="IPR047115">
    <property type="entry name" value="ARSB"/>
</dbReference>
<dbReference type="InterPro" id="IPR017850">
    <property type="entry name" value="Alkaline_phosphatase_core_sf"/>
</dbReference>
<accession>A0A5C5YUX7</accession>
<keyword evidence="2" id="KW-0479">Metal-binding</keyword>
<dbReference type="OrthoDB" id="9783154at2"/>
<proteinExistence type="inferred from homology"/>
<dbReference type="CDD" id="cd16029">
    <property type="entry name" value="4-S"/>
    <property type="match status" value="1"/>
</dbReference>
<dbReference type="Pfam" id="PF00884">
    <property type="entry name" value="Sulfatase"/>
    <property type="match status" value="1"/>
</dbReference>
<dbReference type="PANTHER" id="PTHR10342:SF274">
    <property type="entry name" value="ARYLSULFATASE B"/>
    <property type="match status" value="1"/>
</dbReference>
<organism evidence="8 9">
    <name type="scientific">Novipirellula herctigrandis</name>
    <dbReference type="NCBI Taxonomy" id="2527986"/>
    <lineage>
        <taxon>Bacteria</taxon>
        <taxon>Pseudomonadati</taxon>
        <taxon>Planctomycetota</taxon>
        <taxon>Planctomycetia</taxon>
        <taxon>Pirellulales</taxon>
        <taxon>Pirellulaceae</taxon>
        <taxon>Novipirellula</taxon>
    </lineage>
</organism>
<evidence type="ECO:0000256" key="1">
    <source>
        <dbReference type="ARBA" id="ARBA00008779"/>
    </source>
</evidence>
<sequence length="473" mass="52260" precursor="true">MSVVNITTCVLRKLILVTAMLCTHSASAIDAKQPNIVILLADDLGWSDVGFHGSDIKTPNLDKLANEGVKLKQFYVQPTCSPTRIGLMTGRYPYHIGGHICVLRPYHQHGLPLDEYMLSEVMQDAGYRTAITGKWHLGLAKRSYWPTSRGFDLAYGHLGGAIDYFEHTGYGSLDWYDQDTIPLHVEGYTTDLIGNRASQIIKDHDFEAQPLFLYVPFNAPHAPLHAKPSDIANYSGVKDEKRRTYCAQVDCMDQQIGHIVQALVEKGVARNTLVFFASDNGGYGQVADNAPLRGTKGTLFEGGVRVPSFIVWPDRLTGGRSFEPPLHIVDLLPTFSGLAGGITSKCKALDGIDFWPALANDQAMPKRDIYHNVHDSKGGRGSIRSGDWKLIVTLAEKADDGMPLENPKHVALLFDIRRDPFEQQNLATNHPEIVAALWKKIKARGPDVGDAHPYTARAPKDWVAPSDWSDAPE</sequence>
<feature type="signal peptide" evidence="6">
    <location>
        <begin position="1"/>
        <end position="28"/>
    </location>
</feature>
<dbReference type="AlphaFoldDB" id="A0A5C5YUX7"/>
<dbReference type="InterPro" id="IPR000917">
    <property type="entry name" value="Sulfatase_N"/>
</dbReference>
<keyword evidence="6" id="KW-0732">Signal</keyword>
<keyword evidence="5" id="KW-0325">Glycoprotein</keyword>
<dbReference type="Gene3D" id="3.40.720.10">
    <property type="entry name" value="Alkaline Phosphatase, subunit A"/>
    <property type="match status" value="1"/>
</dbReference>
<evidence type="ECO:0000313" key="8">
    <source>
        <dbReference type="EMBL" id="TWT78852.1"/>
    </source>
</evidence>
<protein>
    <submittedName>
        <fullName evidence="8">Arylsulfatase</fullName>
        <ecNumber evidence="8">3.1.6.1</ecNumber>
    </submittedName>
</protein>
<evidence type="ECO:0000313" key="9">
    <source>
        <dbReference type="Proteomes" id="UP000315010"/>
    </source>
</evidence>
<evidence type="ECO:0000256" key="6">
    <source>
        <dbReference type="SAM" id="SignalP"/>
    </source>
</evidence>
<dbReference type="GO" id="GO:0046872">
    <property type="term" value="F:metal ion binding"/>
    <property type="evidence" value="ECO:0007669"/>
    <property type="project" value="UniProtKB-KW"/>
</dbReference>
<dbReference type="EC" id="3.1.6.1" evidence="8"/>
<evidence type="ECO:0000256" key="3">
    <source>
        <dbReference type="ARBA" id="ARBA00022801"/>
    </source>
</evidence>
<keyword evidence="3 8" id="KW-0378">Hydrolase</keyword>
<dbReference type="EMBL" id="SJPJ01000001">
    <property type="protein sequence ID" value="TWT78852.1"/>
    <property type="molecule type" value="Genomic_DNA"/>
</dbReference>
<name>A0A5C5YUX7_9BACT</name>
<feature type="chain" id="PRO_5022711921" evidence="6">
    <location>
        <begin position="29"/>
        <end position="473"/>
    </location>
</feature>